<evidence type="ECO:0000256" key="1">
    <source>
        <dbReference type="ARBA" id="ARBA00023015"/>
    </source>
</evidence>
<dbReference type="InterPro" id="IPR001647">
    <property type="entry name" value="HTH_TetR"/>
</dbReference>
<dbReference type="PRINTS" id="PR00455">
    <property type="entry name" value="HTHTETR"/>
</dbReference>
<dbReference type="RefSeq" id="WP_425430437.1">
    <property type="nucleotide sequence ID" value="NZ_PZZP01000001.1"/>
</dbReference>
<evidence type="ECO:0000256" key="2">
    <source>
        <dbReference type="ARBA" id="ARBA00023125"/>
    </source>
</evidence>
<evidence type="ECO:0000259" key="5">
    <source>
        <dbReference type="PROSITE" id="PS50977"/>
    </source>
</evidence>
<name>A0A2T4Z7C2_9BACL</name>
<reference evidence="6 7" key="1">
    <citation type="submission" date="2018-04" db="EMBL/GenBank/DDBJ databases">
        <title>Genomic Encyclopedia of Archaeal and Bacterial Type Strains, Phase II (KMG-II): from individual species to whole genera.</title>
        <authorList>
            <person name="Goeker M."/>
        </authorList>
    </citation>
    <scope>NUCLEOTIDE SEQUENCE [LARGE SCALE GENOMIC DNA]</scope>
    <source>
        <strain evidence="6 7">DSM 45169</strain>
    </source>
</reference>
<evidence type="ECO:0000256" key="4">
    <source>
        <dbReference type="PROSITE-ProRule" id="PRU00335"/>
    </source>
</evidence>
<comment type="caution">
    <text evidence="6">The sequence shown here is derived from an EMBL/GenBank/DDBJ whole genome shotgun (WGS) entry which is preliminary data.</text>
</comment>
<accession>A0A2T4Z7C2</accession>
<proteinExistence type="predicted"/>
<dbReference type="Pfam" id="PF00440">
    <property type="entry name" value="TetR_N"/>
    <property type="match status" value="1"/>
</dbReference>
<dbReference type="InterPro" id="IPR050109">
    <property type="entry name" value="HTH-type_TetR-like_transc_reg"/>
</dbReference>
<keyword evidence="7" id="KW-1185">Reference proteome</keyword>
<evidence type="ECO:0000313" key="6">
    <source>
        <dbReference type="EMBL" id="PTM57779.1"/>
    </source>
</evidence>
<dbReference type="GO" id="GO:0000976">
    <property type="term" value="F:transcription cis-regulatory region binding"/>
    <property type="evidence" value="ECO:0007669"/>
    <property type="project" value="TreeGrafter"/>
</dbReference>
<dbReference type="InterPro" id="IPR009057">
    <property type="entry name" value="Homeodomain-like_sf"/>
</dbReference>
<protein>
    <submittedName>
        <fullName evidence="6">TetR family transcriptional regulator</fullName>
    </submittedName>
</protein>
<dbReference type="GO" id="GO:0003700">
    <property type="term" value="F:DNA-binding transcription factor activity"/>
    <property type="evidence" value="ECO:0007669"/>
    <property type="project" value="TreeGrafter"/>
</dbReference>
<keyword evidence="2 4" id="KW-0238">DNA-binding</keyword>
<evidence type="ECO:0000256" key="3">
    <source>
        <dbReference type="ARBA" id="ARBA00023163"/>
    </source>
</evidence>
<keyword evidence="3" id="KW-0804">Transcription</keyword>
<organism evidence="6 7">
    <name type="scientific">Desmospora activa DSM 45169</name>
    <dbReference type="NCBI Taxonomy" id="1121389"/>
    <lineage>
        <taxon>Bacteria</taxon>
        <taxon>Bacillati</taxon>
        <taxon>Bacillota</taxon>
        <taxon>Bacilli</taxon>
        <taxon>Bacillales</taxon>
        <taxon>Thermoactinomycetaceae</taxon>
        <taxon>Desmospora</taxon>
    </lineage>
</organism>
<dbReference type="EMBL" id="PZZP01000001">
    <property type="protein sequence ID" value="PTM57779.1"/>
    <property type="molecule type" value="Genomic_DNA"/>
</dbReference>
<dbReference type="InterPro" id="IPR036271">
    <property type="entry name" value="Tet_transcr_reg_TetR-rel_C_sf"/>
</dbReference>
<dbReference type="InterPro" id="IPR041479">
    <property type="entry name" value="TetR_CgmR_C"/>
</dbReference>
<dbReference type="PANTHER" id="PTHR30055">
    <property type="entry name" value="HTH-TYPE TRANSCRIPTIONAL REGULATOR RUTR"/>
    <property type="match status" value="1"/>
</dbReference>
<dbReference type="PANTHER" id="PTHR30055:SF234">
    <property type="entry name" value="HTH-TYPE TRANSCRIPTIONAL REGULATOR BETI"/>
    <property type="match status" value="1"/>
</dbReference>
<dbReference type="Pfam" id="PF17937">
    <property type="entry name" value="TetR_C_28"/>
    <property type="match status" value="1"/>
</dbReference>
<dbReference type="Gene3D" id="1.10.357.10">
    <property type="entry name" value="Tetracycline Repressor, domain 2"/>
    <property type="match status" value="1"/>
</dbReference>
<feature type="domain" description="HTH tetR-type" evidence="5">
    <location>
        <begin position="4"/>
        <end position="64"/>
    </location>
</feature>
<evidence type="ECO:0000313" key="7">
    <source>
        <dbReference type="Proteomes" id="UP000241639"/>
    </source>
</evidence>
<dbReference type="AlphaFoldDB" id="A0A2T4Z7C2"/>
<dbReference type="Proteomes" id="UP000241639">
    <property type="component" value="Unassembled WGS sequence"/>
</dbReference>
<keyword evidence="1" id="KW-0805">Transcription regulation</keyword>
<sequence>MNRNSKRMNILSAALLIVKTDGVEKLTLEAVAKEAGISKGGLLYHFPNKHALIKAMVEESVNDFVADIHDRVTKTTDNGRWSRAYLEATVEDVREGNKLSTALIATLFSNPELLAKQQKEYFLWQKNIENDGIDQVRSTIVRLAADGLWFAEIFGMGNLDEELREKVIRYLKEMTSEEISS</sequence>
<dbReference type="SUPFAM" id="SSF48498">
    <property type="entry name" value="Tetracyclin repressor-like, C-terminal domain"/>
    <property type="match status" value="1"/>
</dbReference>
<feature type="DNA-binding region" description="H-T-H motif" evidence="4">
    <location>
        <begin position="27"/>
        <end position="46"/>
    </location>
</feature>
<dbReference type="PROSITE" id="PS50977">
    <property type="entry name" value="HTH_TETR_2"/>
    <property type="match status" value="1"/>
</dbReference>
<dbReference type="SUPFAM" id="SSF46689">
    <property type="entry name" value="Homeodomain-like"/>
    <property type="match status" value="1"/>
</dbReference>
<gene>
    <name evidence="6" type="ORF">C8J48_0336</name>
</gene>